<name>A0A9D2RX71_9FIRM</name>
<proteinExistence type="predicted"/>
<comment type="caution">
    <text evidence="4">The sequence shown here is derived from an EMBL/GenBank/DDBJ whole genome shotgun (WGS) entry which is preliminary data.</text>
</comment>
<dbReference type="Pfam" id="PF08239">
    <property type="entry name" value="SH3_3"/>
    <property type="match status" value="1"/>
</dbReference>
<dbReference type="InterPro" id="IPR003646">
    <property type="entry name" value="SH3-like_bac-type"/>
</dbReference>
<sequence length="350" mass="37263">MKRKVVKTLLSVSVAASMALSAPAAAWASEETAQTESTEAGAETESEADAAAEEEPEDIQIALADGDLTIKNQTTRTFTEAELQERNAADTAEETLENDGETVQENASAEETDTAQETEADSEEAADTSETDTEEDLSTSLVLTEENGEVHIFGQADVKTWTNPVIFDEYGFLYIKYEDADGSTKEVAETAQEKEFEGAVTMYASSNVHIREKADQESESLTVLQLGDEVTGIGAVPGWIKVKSGDITGYVYHSYVTENKASVDALVQAKKEAEEAAAAQAAAQAAADAAAAQAAADAAAAQAAADAAAQQQQQQEVYEVSRQKFDDCDGSGHGYYEITYSDGSVAYEEY</sequence>
<feature type="compositionally biased region" description="Acidic residues" evidence="1">
    <location>
        <begin position="42"/>
        <end position="58"/>
    </location>
</feature>
<evidence type="ECO:0000256" key="2">
    <source>
        <dbReference type="SAM" id="SignalP"/>
    </source>
</evidence>
<evidence type="ECO:0000313" key="5">
    <source>
        <dbReference type="Proteomes" id="UP000823842"/>
    </source>
</evidence>
<gene>
    <name evidence="4" type="ORF">IAA06_14735</name>
</gene>
<feature type="compositionally biased region" description="Acidic residues" evidence="1">
    <location>
        <begin position="91"/>
        <end position="137"/>
    </location>
</feature>
<feature type="region of interest" description="Disordered" evidence="1">
    <location>
        <begin position="22"/>
        <end position="140"/>
    </location>
</feature>
<evidence type="ECO:0000259" key="3">
    <source>
        <dbReference type="SMART" id="SM00287"/>
    </source>
</evidence>
<dbReference type="AlphaFoldDB" id="A0A9D2RX71"/>
<keyword evidence="2" id="KW-0732">Signal</keyword>
<reference evidence="4" key="1">
    <citation type="journal article" date="2021" name="PeerJ">
        <title>Extensive microbial diversity within the chicken gut microbiome revealed by metagenomics and culture.</title>
        <authorList>
            <person name="Gilroy R."/>
            <person name="Ravi A."/>
            <person name="Getino M."/>
            <person name="Pursley I."/>
            <person name="Horton D.L."/>
            <person name="Alikhan N.F."/>
            <person name="Baker D."/>
            <person name="Gharbi K."/>
            <person name="Hall N."/>
            <person name="Watson M."/>
            <person name="Adriaenssens E.M."/>
            <person name="Foster-Nyarko E."/>
            <person name="Jarju S."/>
            <person name="Secka A."/>
            <person name="Antonio M."/>
            <person name="Oren A."/>
            <person name="Chaudhuri R.R."/>
            <person name="La Ragione R."/>
            <person name="Hildebrand F."/>
            <person name="Pallen M.J."/>
        </authorList>
    </citation>
    <scope>NUCLEOTIDE SEQUENCE</scope>
    <source>
        <strain evidence="4">ChiSjej1B19-5720</strain>
    </source>
</reference>
<dbReference type="EMBL" id="DWYZ01000283">
    <property type="protein sequence ID" value="HJB30027.1"/>
    <property type="molecule type" value="Genomic_DNA"/>
</dbReference>
<dbReference type="Gene3D" id="2.30.30.40">
    <property type="entry name" value="SH3 Domains"/>
    <property type="match status" value="1"/>
</dbReference>
<feature type="domain" description="SH3b" evidence="3">
    <location>
        <begin position="198"/>
        <end position="260"/>
    </location>
</feature>
<organism evidence="4 5">
    <name type="scientific">Candidatus Blautia faecavium</name>
    <dbReference type="NCBI Taxonomy" id="2838487"/>
    <lineage>
        <taxon>Bacteria</taxon>
        <taxon>Bacillati</taxon>
        <taxon>Bacillota</taxon>
        <taxon>Clostridia</taxon>
        <taxon>Lachnospirales</taxon>
        <taxon>Lachnospiraceae</taxon>
        <taxon>Blautia</taxon>
    </lineage>
</organism>
<feature type="compositionally biased region" description="Low complexity" evidence="1">
    <location>
        <begin position="22"/>
        <end position="41"/>
    </location>
</feature>
<protein>
    <submittedName>
        <fullName evidence="4">SH3 domain-containing protein</fullName>
    </submittedName>
</protein>
<feature type="chain" id="PRO_5039140309" evidence="2">
    <location>
        <begin position="29"/>
        <end position="350"/>
    </location>
</feature>
<dbReference type="SMART" id="SM00287">
    <property type="entry name" value="SH3b"/>
    <property type="match status" value="1"/>
</dbReference>
<dbReference type="Proteomes" id="UP000823842">
    <property type="component" value="Unassembled WGS sequence"/>
</dbReference>
<accession>A0A9D2RX71</accession>
<evidence type="ECO:0000313" key="4">
    <source>
        <dbReference type="EMBL" id="HJB30027.1"/>
    </source>
</evidence>
<evidence type="ECO:0000256" key="1">
    <source>
        <dbReference type="SAM" id="MobiDB-lite"/>
    </source>
</evidence>
<feature type="signal peptide" evidence="2">
    <location>
        <begin position="1"/>
        <end position="28"/>
    </location>
</feature>
<reference evidence="4" key="2">
    <citation type="submission" date="2021-04" db="EMBL/GenBank/DDBJ databases">
        <authorList>
            <person name="Gilroy R."/>
        </authorList>
    </citation>
    <scope>NUCLEOTIDE SEQUENCE</scope>
    <source>
        <strain evidence="4">ChiSjej1B19-5720</strain>
    </source>
</reference>